<keyword evidence="1" id="KW-0472">Membrane</keyword>
<sequence length="73" mass="8783">LSQHILHSSDHMKNFHVLYSSCIIIVCFKLKLKKYVHQLLWIPLQYLNEYLNGKTKNFVYYTSNISFFKMKIA</sequence>
<name>A0A0N5BKF1_STREA</name>
<keyword evidence="1" id="KW-0812">Transmembrane</keyword>
<organism evidence="2 3">
    <name type="scientific">Strongyloides papillosus</name>
    <name type="common">Intestinal threadworm</name>
    <dbReference type="NCBI Taxonomy" id="174720"/>
    <lineage>
        <taxon>Eukaryota</taxon>
        <taxon>Metazoa</taxon>
        <taxon>Ecdysozoa</taxon>
        <taxon>Nematoda</taxon>
        <taxon>Chromadorea</taxon>
        <taxon>Rhabditida</taxon>
        <taxon>Tylenchina</taxon>
        <taxon>Panagrolaimomorpha</taxon>
        <taxon>Strongyloidoidea</taxon>
        <taxon>Strongyloididae</taxon>
        <taxon>Strongyloides</taxon>
    </lineage>
</organism>
<dbReference type="Proteomes" id="UP000046392">
    <property type="component" value="Unplaced"/>
</dbReference>
<evidence type="ECO:0000313" key="2">
    <source>
        <dbReference type="Proteomes" id="UP000046392"/>
    </source>
</evidence>
<feature type="transmembrane region" description="Helical" evidence="1">
    <location>
        <begin position="15"/>
        <end position="32"/>
    </location>
</feature>
<dbReference type="AlphaFoldDB" id="A0A0N5BKF1"/>
<proteinExistence type="predicted"/>
<keyword evidence="2" id="KW-1185">Reference proteome</keyword>
<evidence type="ECO:0000256" key="1">
    <source>
        <dbReference type="SAM" id="Phobius"/>
    </source>
</evidence>
<keyword evidence="1" id="KW-1133">Transmembrane helix</keyword>
<evidence type="ECO:0000313" key="3">
    <source>
        <dbReference type="WBParaSite" id="SPAL_0000640850.1"/>
    </source>
</evidence>
<protein>
    <submittedName>
        <fullName evidence="3">Ovule protein</fullName>
    </submittedName>
</protein>
<reference evidence="3" key="1">
    <citation type="submission" date="2017-02" db="UniProtKB">
        <authorList>
            <consortium name="WormBaseParasite"/>
        </authorList>
    </citation>
    <scope>IDENTIFICATION</scope>
</reference>
<accession>A0A0N5BKF1</accession>
<dbReference type="WBParaSite" id="SPAL_0000640850.1">
    <property type="protein sequence ID" value="SPAL_0000640850.1"/>
    <property type="gene ID" value="SPAL_0000640850"/>
</dbReference>